<dbReference type="Proteomes" id="UP000075885">
    <property type="component" value="Unassembled WGS sequence"/>
</dbReference>
<dbReference type="VEuPathDB" id="VectorBase:AEPI014409"/>
<keyword evidence="6" id="KW-1185">Reference proteome</keyword>
<feature type="compositionally biased region" description="Basic residues" evidence="4">
    <location>
        <begin position="91"/>
        <end position="102"/>
    </location>
</feature>
<organism evidence="5 6">
    <name type="scientific">Anopheles epiroticus</name>
    <dbReference type="NCBI Taxonomy" id="199890"/>
    <lineage>
        <taxon>Eukaryota</taxon>
        <taxon>Metazoa</taxon>
        <taxon>Ecdysozoa</taxon>
        <taxon>Arthropoda</taxon>
        <taxon>Hexapoda</taxon>
        <taxon>Insecta</taxon>
        <taxon>Pterygota</taxon>
        <taxon>Neoptera</taxon>
        <taxon>Endopterygota</taxon>
        <taxon>Diptera</taxon>
        <taxon>Nematocera</taxon>
        <taxon>Culicoidea</taxon>
        <taxon>Culicidae</taxon>
        <taxon>Anophelinae</taxon>
        <taxon>Anopheles</taxon>
    </lineage>
</organism>
<evidence type="ECO:0000256" key="4">
    <source>
        <dbReference type="SAM" id="MobiDB-lite"/>
    </source>
</evidence>
<accession>A0A182PYL3</accession>
<dbReference type="GO" id="GO:0003723">
    <property type="term" value="F:RNA binding"/>
    <property type="evidence" value="ECO:0007669"/>
    <property type="project" value="InterPro"/>
</dbReference>
<proteinExistence type="inferred from homology"/>
<name>A0A182PYL3_9DIPT</name>
<evidence type="ECO:0000256" key="1">
    <source>
        <dbReference type="ARBA" id="ARBA00004123"/>
    </source>
</evidence>
<protein>
    <recommendedName>
        <fullName evidence="7">RNMT-activating mini protein</fullName>
    </recommendedName>
</protein>
<feature type="compositionally biased region" description="Basic and acidic residues" evidence="4">
    <location>
        <begin position="77"/>
        <end position="90"/>
    </location>
</feature>
<dbReference type="InterPro" id="IPR028271">
    <property type="entry name" value="RAMAC"/>
</dbReference>
<evidence type="ECO:0000256" key="3">
    <source>
        <dbReference type="ARBA" id="ARBA00034716"/>
    </source>
</evidence>
<dbReference type="STRING" id="199890.A0A182PYL3"/>
<dbReference type="EnsemblMetazoa" id="AEPI014409-RA">
    <property type="protein sequence ID" value="AEPI014409-PA"/>
    <property type="gene ID" value="AEPI014409"/>
</dbReference>
<comment type="subcellular location">
    <subcellularLocation>
        <location evidence="1">Nucleus</location>
    </subcellularLocation>
</comment>
<evidence type="ECO:0008006" key="7">
    <source>
        <dbReference type="Google" id="ProtNLM"/>
    </source>
</evidence>
<dbReference type="AlphaFoldDB" id="A0A182PYL3"/>
<comment type="similarity">
    <text evidence="3">Belongs to the RAM family.</text>
</comment>
<evidence type="ECO:0000256" key="2">
    <source>
        <dbReference type="ARBA" id="ARBA00023242"/>
    </source>
</evidence>
<reference evidence="5" key="2">
    <citation type="submission" date="2020-05" db="UniProtKB">
        <authorList>
            <consortium name="EnsemblMetazoa"/>
        </authorList>
    </citation>
    <scope>IDENTIFICATION</scope>
    <source>
        <strain evidence="5">Epiroticus2</strain>
    </source>
</reference>
<feature type="region of interest" description="Disordered" evidence="4">
    <location>
        <begin position="42"/>
        <end position="117"/>
    </location>
</feature>
<sequence>MVDPKRHINILSPEEQAFLEECENEFAHRFTDLDEEFMAHCQRPSKPPPIVQPWNNWRGGGRGGGGRGGRGGVAGWRGERRVNDRSERGGRNHSFHGYRRGYRPYDQPRRDEHAQQR</sequence>
<evidence type="ECO:0000313" key="5">
    <source>
        <dbReference type="EnsemblMetazoa" id="AEPI014409-PA"/>
    </source>
</evidence>
<dbReference type="PANTHER" id="PTHR48168">
    <property type="entry name" value="RNA GUANINE-7 METHYLTRANSFERASE-ACTIVATING SUBUNIT-LIKE (PSEUDOGENE)-RELATED"/>
    <property type="match status" value="1"/>
</dbReference>
<dbReference type="Pfam" id="PF15320">
    <property type="entry name" value="RAM"/>
    <property type="match status" value="1"/>
</dbReference>
<dbReference type="GO" id="GO:0106005">
    <property type="term" value="P:RNA 5'-cap (guanine-N7)-methylation"/>
    <property type="evidence" value="ECO:0007669"/>
    <property type="project" value="InterPro"/>
</dbReference>
<dbReference type="GO" id="GO:0031533">
    <property type="term" value="C:mRNA capping enzyme complex"/>
    <property type="evidence" value="ECO:0007669"/>
    <property type="project" value="InterPro"/>
</dbReference>
<feature type="compositionally biased region" description="Gly residues" evidence="4">
    <location>
        <begin position="58"/>
        <end position="75"/>
    </location>
</feature>
<feature type="compositionally biased region" description="Basic and acidic residues" evidence="4">
    <location>
        <begin position="106"/>
        <end position="117"/>
    </location>
</feature>
<keyword evidence="2" id="KW-0539">Nucleus</keyword>
<evidence type="ECO:0000313" key="6">
    <source>
        <dbReference type="Proteomes" id="UP000075885"/>
    </source>
</evidence>
<dbReference type="PANTHER" id="PTHR48168:SF1">
    <property type="entry name" value="RNA GUANINE-N7 METHYLTRANSFERASE ACTIVATING SUBUNIT-RELATED"/>
    <property type="match status" value="1"/>
</dbReference>
<reference evidence="6" key="1">
    <citation type="submission" date="2013-03" db="EMBL/GenBank/DDBJ databases">
        <title>The Genome Sequence of Anopheles epiroticus epiroticus2.</title>
        <authorList>
            <consortium name="The Broad Institute Genomics Platform"/>
            <person name="Neafsey D.E."/>
            <person name="Howell P."/>
            <person name="Walker B."/>
            <person name="Young S.K."/>
            <person name="Zeng Q."/>
            <person name="Gargeya S."/>
            <person name="Fitzgerald M."/>
            <person name="Haas B."/>
            <person name="Abouelleil A."/>
            <person name="Allen A.W."/>
            <person name="Alvarado L."/>
            <person name="Arachchi H.M."/>
            <person name="Berlin A.M."/>
            <person name="Chapman S.B."/>
            <person name="Gainer-Dewar J."/>
            <person name="Goldberg J."/>
            <person name="Griggs A."/>
            <person name="Gujja S."/>
            <person name="Hansen M."/>
            <person name="Howarth C."/>
            <person name="Imamovic A."/>
            <person name="Ireland A."/>
            <person name="Larimer J."/>
            <person name="McCowan C."/>
            <person name="Murphy C."/>
            <person name="Pearson M."/>
            <person name="Poon T.W."/>
            <person name="Priest M."/>
            <person name="Roberts A."/>
            <person name="Saif S."/>
            <person name="Shea T."/>
            <person name="Sisk P."/>
            <person name="Sykes S."/>
            <person name="Wortman J."/>
            <person name="Nusbaum C."/>
            <person name="Birren B."/>
        </authorList>
    </citation>
    <scope>NUCLEOTIDE SEQUENCE [LARGE SCALE GENOMIC DNA]</scope>
    <source>
        <strain evidence="6">Epiroticus2</strain>
    </source>
</reference>